<name>A0A6M9PX93_9BURK</name>
<dbReference type="PRINTS" id="PR01438">
    <property type="entry name" value="UNVRSLSTRESS"/>
</dbReference>
<dbReference type="InterPro" id="IPR014729">
    <property type="entry name" value="Rossmann-like_a/b/a_fold"/>
</dbReference>
<evidence type="ECO:0000313" key="4">
    <source>
        <dbReference type="Proteomes" id="UP000500806"/>
    </source>
</evidence>
<comment type="similarity">
    <text evidence="1">Belongs to the universal stress protein A family.</text>
</comment>
<accession>A0A6M9PX93</accession>
<evidence type="ECO:0000313" key="3">
    <source>
        <dbReference type="EMBL" id="QKM63577.1"/>
    </source>
</evidence>
<dbReference type="Proteomes" id="UP000500806">
    <property type="component" value="Chromosome"/>
</dbReference>
<sequence length="141" mass="15048">MKILLPVDGSKSSLNAAKYVAKLAKDLQSKCTVTLISVHDDIGLGHVKEFVSSSVIDDYLREVSEKELRGAQKVLAAAGVKHSMVIKRGNVATEIITLANKEKSDMIVMGSKGRSGILDTVMGSIAQKVSSNAKQPVLLVK</sequence>
<evidence type="ECO:0000256" key="1">
    <source>
        <dbReference type="ARBA" id="ARBA00008791"/>
    </source>
</evidence>
<reference evidence="3 4" key="1">
    <citation type="submission" date="2018-04" db="EMBL/GenBank/DDBJ databases">
        <title>Polynucleobacter sp. LimPoW16 genome.</title>
        <authorList>
            <person name="Hahn M.W."/>
        </authorList>
    </citation>
    <scope>NUCLEOTIDE SEQUENCE [LARGE SCALE GENOMIC DNA]</scope>
    <source>
        <strain evidence="3 4">LimPoW16</strain>
    </source>
</reference>
<proteinExistence type="inferred from homology"/>
<evidence type="ECO:0000259" key="2">
    <source>
        <dbReference type="Pfam" id="PF00582"/>
    </source>
</evidence>
<keyword evidence="4" id="KW-1185">Reference proteome</keyword>
<dbReference type="Gene3D" id="3.40.50.620">
    <property type="entry name" value="HUPs"/>
    <property type="match status" value="1"/>
</dbReference>
<organism evidence="3 4">
    <name type="scientific">Polynucleobacter antarcticus</name>
    <dbReference type="NCBI Taxonomy" id="1743162"/>
    <lineage>
        <taxon>Bacteria</taxon>
        <taxon>Pseudomonadati</taxon>
        <taxon>Pseudomonadota</taxon>
        <taxon>Betaproteobacteria</taxon>
        <taxon>Burkholderiales</taxon>
        <taxon>Burkholderiaceae</taxon>
        <taxon>Polynucleobacter</taxon>
    </lineage>
</organism>
<dbReference type="Pfam" id="PF00582">
    <property type="entry name" value="Usp"/>
    <property type="match status" value="1"/>
</dbReference>
<dbReference type="SUPFAM" id="SSF52402">
    <property type="entry name" value="Adenine nucleotide alpha hydrolases-like"/>
    <property type="match status" value="1"/>
</dbReference>
<dbReference type="RefSeq" id="WP_173942145.1">
    <property type="nucleotide sequence ID" value="NZ_CBCSCD010000003.1"/>
</dbReference>
<dbReference type="KEGG" id="pani:DCO16_02190"/>
<feature type="domain" description="UspA" evidence="2">
    <location>
        <begin position="2"/>
        <end position="141"/>
    </location>
</feature>
<dbReference type="AlphaFoldDB" id="A0A6M9PX93"/>
<dbReference type="EMBL" id="CP028941">
    <property type="protein sequence ID" value="QKM63577.1"/>
    <property type="molecule type" value="Genomic_DNA"/>
</dbReference>
<gene>
    <name evidence="3" type="ORF">DCO16_02190</name>
</gene>
<dbReference type="PANTHER" id="PTHR46268">
    <property type="entry name" value="STRESS RESPONSE PROTEIN NHAX"/>
    <property type="match status" value="1"/>
</dbReference>
<dbReference type="InterPro" id="IPR006016">
    <property type="entry name" value="UspA"/>
</dbReference>
<dbReference type="PANTHER" id="PTHR46268:SF6">
    <property type="entry name" value="UNIVERSAL STRESS PROTEIN UP12"/>
    <property type="match status" value="1"/>
</dbReference>
<dbReference type="InterPro" id="IPR006015">
    <property type="entry name" value="Universal_stress_UspA"/>
</dbReference>
<protein>
    <submittedName>
        <fullName evidence="3">Universal stress protein</fullName>
    </submittedName>
</protein>
<dbReference type="CDD" id="cd00293">
    <property type="entry name" value="USP-like"/>
    <property type="match status" value="1"/>
</dbReference>